<keyword evidence="2" id="KW-1185">Reference proteome</keyword>
<reference evidence="1 2" key="1">
    <citation type="submission" date="2018-11" db="EMBL/GenBank/DDBJ databases">
        <authorList>
            <consortium name="Pathogen Informatics"/>
        </authorList>
    </citation>
    <scope>NUCLEOTIDE SEQUENCE [LARGE SCALE GENOMIC DNA]</scope>
    <source>
        <strain evidence="1 2">Egypt</strain>
    </source>
</reference>
<sequence>MLQTATCNIIQFIQGSVWADAQLTVQTPVSEAPNTDQVAQLLVSGSQNYQASVGVNTSYSFDDTTLQVQLILQTPLPYSSTNTSNMFTNAYMSTQSYTPTSTVPSEFASAEPTVTTTLYAIASTSGK</sequence>
<protein>
    <submittedName>
        <fullName evidence="1">Uncharacterized protein</fullName>
    </submittedName>
</protein>
<accession>A0A3P8LBE1</accession>
<gene>
    <name evidence="1" type="ORF">ECPE_LOCUS16357</name>
</gene>
<organism evidence="1 2">
    <name type="scientific">Echinostoma caproni</name>
    <dbReference type="NCBI Taxonomy" id="27848"/>
    <lineage>
        <taxon>Eukaryota</taxon>
        <taxon>Metazoa</taxon>
        <taxon>Spiralia</taxon>
        <taxon>Lophotrochozoa</taxon>
        <taxon>Platyhelminthes</taxon>
        <taxon>Trematoda</taxon>
        <taxon>Digenea</taxon>
        <taxon>Plagiorchiida</taxon>
        <taxon>Echinostomata</taxon>
        <taxon>Echinostomatoidea</taxon>
        <taxon>Echinostomatidae</taxon>
        <taxon>Echinostoma</taxon>
    </lineage>
</organism>
<dbReference type="AlphaFoldDB" id="A0A3P8LBE1"/>
<evidence type="ECO:0000313" key="2">
    <source>
        <dbReference type="Proteomes" id="UP000272942"/>
    </source>
</evidence>
<dbReference type="EMBL" id="UZAN01064003">
    <property type="protein sequence ID" value="VDP93629.1"/>
    <property type="molecule type" value="Genomic_DNA"/>
</dbReference>
<evidence type="ECO:0000313" key="1">
    <source>
        <dbReference type="EMBL" id="VDP93629.1"/>
    </source>
</evidence>
<name>A0A3P8LBE1_9TREM</name>
<proteinExistence type="predicted"/>
<dbReference type="Proteomes" id="UP000272942">
    <property type="component" value="Unassembled WGS sequence"/>
</dbReference>